<sequence length="25" mass="2930">LHEMKKILKKGKWIPHELSENVIAS</sequence>
<keyword evidence="2" id="KW-1185">Reference proteome</keyword>
<evidence type="ECO:0000313" key="1">
    <source>
        <dbReference type="EMBL" id="EFN83289.1"/>
    </source>
</evidence>
<dbReference type="Proteomes" id="UP000008237">
    <property type="component" value="Unassembled WGS sequence"/>
</dbReference>
<accession>E2BLZ1</accession>
<gene>
    <name evidence="1" type="ORF">EAI_13498</name>
</gene>
<protein>
    <recommendedName>
        <fullName evidence="3">Histone-lysine N-methyltransferase SETMAR</fullName>
    </recommendedName>
</protein>
<evidence type="ECO:0000313" key="2">
    <source>
        <dbReference type="Proteomes" id="UP000008237"/>
    </source>
</evidence>
<dbReference type="EMBL" id="GL449077">
    <property type="protein sequence ID" value="EFN83289.1"/>
    <property type="molecule type" value="Genomic_DNA"/>
</dbReference>
<name>E2BLZ1_HARSA</name>
<dbReference type="AlphaFoldDB" id="E2BLZ1"/>
<dbReference type="InParanoid" id="E2BLZ1"/>
<evidence type="ECO:0008006" key="3">
    <source>
        <dbReference type="Google" id="ProtNLM"/>
    </source>
</evidence>
<organism evidence="2">
    <name type="scientific">Harpegnathos saltator</name>
    <name type="common">Jerdon's jumping ant</name>
    <dbReference type="NCBI Taxonomy" id="610380"/>
    <lineage>
        <taxon>Eukaryota</taxon>
        <taxon>Metazoa</taxon>
        <taxon>Ecdysozoa</taxon>
        <taxon>Arthropoda</taxon>
        <taxon>Hexapoda</taxon>
        <taxon>Insecta</taxon>
        <taxon>Pterygota</taxon>
        <taxon>Neoptera</taxon>
        <taxon>Endopterygota</taxon>
        <taxon>Hymenoptera</taxon>
        <taxon>Apocrita</taxon>
        <taxon>Aculeata</taxon>
        <taxon>Formicoidea</taxon>
        <taxon>Formicidae</taxon>
        <taxon>Ponerinae</taxon>
        <taxon>Ponerini</taxon>
        <taxon>Harpegnathos</taxon>
    </lineage>
</organism>
<reference evidence="1 2" key="1">
    <citation type="journal article" date="2010" name="Science">
        <title>Genomic comparison of the ants Camponotus floridanus and Harpegnathos saltator.</title>
        <authorList>
            <person name="Bonasio R."/>
            <person name="Zhang G."/>
            <person name="Ye C."/>
            <person name="Mutti N.S."/>
            <person name="Fang X."/>
            <person name="Qin N."/>
            <person name="Donahue G."/>
            <person name="Yang P."/>
            <person name="Li Q."/>
            <person name="Li C."/>
            <person name="Zhang P."/>
            <person name="Huang Z."/>
            <person name="Berger S.L."/>
            <person name="Reinberg D."/>
            <person name="Wang J."/>
            <person name="Liebig J."/>
        </authorList>
    </citation>
    <scope>NUCLEOTIDE SEQUENCE [LARGE SCALE GENOMIC DNA]</scope>
    <source>
        <strain evidence="1 2">R22 G/1</strain>
    </source>
</reference>
<feature type="non-terminal residue" evidence="1">
    <location>
        <position position="1"/>
    </location>
</feature>
<feature type="non-terminal residue" evidence="1">
    <location>
        <position position="25"/>
    </location>
</feature>
<proteinExistence type="predicted"/>